<dbReference type="InterPro" id="IPR044730">
    <property type="entry name" value="RNase_H-like_dom_plant"/>
</dbReference>
<dbReference type="SUPFAM" id="SSF53098">
    <property type="entry name" value="Ribonuclease H-like"/>
    <property type="match status" value="1"/>
</dbReference>
<accession>A0ABR2F6V5</accession>
<reference evidence="2 3" key="1">
    <citation type="journal article" date="2024" name="G3 (Bethesda)">
        <title>Genome assembly of Hibiscus sabdariffa L. provides insights into metabolisms of medicinal natural products.</title>
        <authorList>
            <person name="Kim T."/>
        </authorList>
    </citation>
    <scope>NUCLEOTIDE SEQUENCE [LARGE SCALE GENOMIC DNA]</scope>
    <source>
        <strain evidence="2">TK-2024</strain>
        <tissue evidence="2">Old leaves</tissue>
    </source>
</reference>
<evidence type="ECO:0000313" key="3">
    <source>
        <dbReference type="Proteomes" id="UP001472677"/>
    </source>
</evidence>
<sequence length="178" mass="19756">MSVNSIIANPLIVNTSSFLNVPPLVAPSWQTPPAGFLKLNVDGEMVHNGLKGDIGGIIRDNCGVWLYKFSHPSGPRPLILVELLAIEHGLAFFFVNEKCMLILECDCAVTVEWVSNSSLCPFVFEPIVRQCKDLIDAKSVILRLIPRSINVEVANLWLAALILVSVRVMVDFAWNWWG</sequence>
<proteinExistence type="predicted"/>
<dbReference type="CDD" id="cd06222">
    <property type="entry name" value="RNase_H_like"/>
    <property type="match status" value="1"/>
</dbReference>
<dbReference type="PANTHER" id="PTHR47723">
    <property type="entry name" value="OS05G0353850 PROTEIN"/>
    <property type="match status" value="1"/>
</dbReference>
<dbReference type="InterPro" id="IPR053151">
    <property type="entry name" value="RNase_H-like"/>
</dbReference>
<name>A0ABR2F6V5_9ROSI</name>
<protein>
    <recommendedName>
        <fullName evidence="1">RNase H type-1 domain-containing protein</fullName>
    </recommendedName>
</protein>
<comment type="caution">
    <text evidence="2">The sequence shown here is derived from an EMBL/GenBank/DDBJ whole genome shotgun (WGS) entry which is preliminary data.</text>
</comment>
<feature type="domain" description="RNase H type-1" evidence="1">
    <location>
        <begin position="40"/>
        <end position="153"/>
    </location>
</feature>
<dbReference type="InterPro" id="IPR036397">
    <property type="entry name" value="RNaseH_sf"/>
</dbReference>
<dbReference type="EMBL" id="JBBPBM010000008">
    <property type="protein sequence ID" value="KAK8572747.1"/>
    <property type="molecule type" value="Genomic_DNA"/>
</dbReference>
<dbReference type="InterPro" id="IPR002156">
    <property type="entry name" value="RNaseH_domain"/>
</dbReference>
<evidence type="ECO:0000259" key="1">
    <source>
        <dbReference type="Pfam" id="PF13456"/>
    </source>
</evidence>
<dbReference type="PANTHER" id="PTHR47723:SF19">
    <property type="entry name" value="POLYNUCLEOTIDYL TRANSFERASE, RIBONUCLEASE H-LIKE SUPERFAMILY PROTEIN"/>
    <property type="match status" value="1"/>
</dbReference>
<dbReference type="Pfam" id="PF13456">
    <property type="entry name" value="RVT_3"/>
    <property type="match status" value="1"/>
</dbReference>
<evidence type="ECO:0000313" key="2">
    <source>
        <dbReference type="EMBL" id="KAK8572747.1"/>
    </source>
</evidence>
<keyword evidence="3" id="KW-1185">Reference proteome</keyword>
<dbReference type="Gene3D" id="3.30.420.10">
    <property type="entry name" value="Ribonuclease H-like superfamily/Ribonuclease H"/>
    <property type="match status" value="1"/>
</dbReference>
<dbReference type="Proteomes" id="UP001472677">
    <property type="component" value="Unassembled WGS sequence"/>
</dbReference>
<gene>
    <name evidence="2" type="ORF">V6N12_028792</name>
</gene>
<organism evidence="2 3">
    <name type="scientific">Hibiscus sabdariffa</name>
    <name type="common">roselle</name>
    <dbReference type="NCBI Taxonomy" id="183260"/>
    <lineage>
        <taxon>Eukaryota</taxon>
        <taxon>Viridiplantae</taxon>
        <taxon>Streptophyta</taxon>
        <taxon>Embryophyta</taxon>
        <taxon>Tracheophyta</taxon>
        <taxon>Spermatophyta</taxon>
        <taxon>Magnoliopsida</taxon>
        <taxon>eudicotyledons</taxon>
        <taxon>Gunneridae</taxon>
        <taxon>Pentapetalae</taxon>
        <taxon>rosids</taxon>
        <taxon>malvids</taxon>
        <taxon>Malvales</taxon>
        <taxon>Malvaceae</taxon>
        <taxon>Malvoideae</taxon>
        <taxon>Hibiscus</taxon>
    </lineage>
</organism>
<dbReference type="InterPro" id="IPR012337">
    <property type="entry name" value="RNaseH-like_sf"/>
</dbReference>